<dbReference type="PANTHER" id="PTHR46844">
    <property type="entry name" value="SLR5058 PROTEIN"/>
    <property type="match status" value="1"/>
</dbReference>
<comment type="caution">
    <text evidence="2">The sequence shown here is derived from an EMBL/GenBank/DDBJ whole genome shotgun (WGS) entry which is preliminary data.</text>
</comment>
<keyword evidence="3" id="KW-1185">Reference proteome</keyword>
<reference evidence="2" key="1">
    <citation type="journal article" date="2020" name="Fungal Divers.">
        <title>Resolving the Mortierellaceae phylogeny through synthesis of multi-gene phylogenetics and phylogenomics.</title>
        <authorList>
            <person name="Vandepol N."/>
            <person name="Liber J."/>
            <person name="Desiro A."/>
            <person name="Na H."/>
            <person name="Kennedy M."/>
            <person name="Barry K."/>
            <person name="Grigoriev I.V."/>
            <person name="Miller A.N."/>
            <person name="O'Donnell K."/>
            <person name="Stajich J.E."/>
            <person name="Bonito G."/>
        </authorList>
    </citation>
    <scope>NUCLEOTIDE SEQUENCE</scope>
    <source>
        <strain evidence="2">NRRL 2769</strain>
    </source>
</reference>
<dbReference type="SUPFAM" id="SSF52540">
    <property type="entry name" value="P-loop containing nucleoside triphosphate hydrolases"/>
    <property type="match status" value="1"/>
</dbReference>
<dbReference type="InterPro" id="IPR007111">
    <property type="entry name" value="NACHT_NTPase"/>
</dbReference>
<organism evidence="2 3">
    <name type="scientific">Entomortierella chlamydospora</name>
    <dbReference type="NCBI Taxonomy" id="101097"/>
    <lineage>
        <taxon>Eukaryota</taxon>
        <taxon>Fungi</taxon>
        <taxon>Fungi incertae sedis</taxon>
        <taxon>Mucoromycota</taxon>
        <taxon>Mortierellomycotina</taxon>
        <taxon>Mortierellomycetes</taxon>
        <taxon>Mortierellales</taxon>
        <taxon>Mortierellaceae</taxon>
        <taxon>Entomortierella</taxon>
    </lineage>
</organism>
<dbReference type="PROSITE" id="PS50837">
    <property type="entry name" value="NACHT"/>
    <property type="match status" value="1"/>
</dbReference>
<dbReference type="Pfam" id="PF23948">
    <property type="entry name" value="ARM_5"/>
    <property type="match status" value="1"/>
</dbReference>
<dbReference type="Gene3D" id="3.40.50.300">
    <property type="entry name" value="P-loop containing nucleotide triphosphate hydrolases"/>
    <property type="match status" value="1"/>
</dbReference>
<name>A0A9P6SXS0_9FUNG</name>
<dbReference type="InterPro" id="IPR016024">
    <property type="entry name" value="ARM-type_fold"/>
</dbReference>
<evidence type="ECO:0000313" key="3">
    <source>
        <dbReference type="Proteomes" id="UP000703661"/>
    </source>
</evidence>
<dbReference type="Proteomes" id="UP000703661">
    <property type="component" value="Unassembled WGS sequence"/>
</dbReference>
<accession>A0A9P6SXS0</accession>
<dbReference type="Gene3D" id="1.25.10.10">
    <property type="entry name" value="Leucine-rich Repeat Variant"/>
    <property type="match status" value="3"/>
</dbReference>
<dbReference type="Pfam" id="PF05729">
    <property type="entry name" value="NACHT"/>
    <property type="match status" value="1"/>
</dbReference>
<proteinExistence type="predicted"/>
<feature type="domain" description="NACHT" evidence="1">
    <location>
        <begin position="368"/>
        <end position="495"/>
    </location>
</feature>
<gene>
    <name evidence="2" type="ORF">BGZ80_001457</name>
</gene>
<evidence type="ECO:0000313" key="2">
    <source>
        <dbReference type="EMBL" id="KAG0010475.1"/>
    </source>
</evidence>
<dbReference type="InterPro" id="IPR027417">
    <property type="entry name" value="P-loop_NTPase"/>
</dbReference>
<protein>
    <recommendedName>
        <fullName evidence="1">NACHT domain-containing protein</fullName>
    </recommendedName>
</protein>
<evidence type="ECO:0000259" key="1">
    <source>
        <dbReference type="PROSITE" id="PS50837"/>
    </source>
</evidence>
<dbReference type="SUPFAM" id="SSF48371">
    <property type="entry name" value="ARM repeat"/>
    <property type="match status" value="2"/>
</dbReference>
<dbReference type="InterPro" id="IPR056251">
    <property type="entry name" value="Arm_rpt_dom"/>
</dbReference>
<sequence length="1543" mass="173539">MVCFQAVYAKQALDFISNRQSSRTTIFRRGKLAFAITDGSADSSLNIREFDRGYEKFTEIFDFSVRSAWYQGLIYIDCMMERQDWLRLEKFILECRFDPNDLFLQGVCLRLEQIAATQPDEDIRNGAIKFLHALGTQSSHSIQQVAQYVLRRLEIKSRTGLPMYSGVSNVPKETTDCDLLRAKENDFLQVWDPLWYVSDKDPLLEAMQFKNIDHWVLKNLNPIFREPSREFQSYSPEMRKYVTDGSELTGTQIEQILQSNLEKATNLSIPSEQDEVGAALKKYYEPYLNIQRVSGKKLSLDSCYVNLVIVAAPDQRRKDKEELQELKEKLGRTCSFKELNRNDFQASIPLEELFDKHRLRDGRNDVPKRILVQGRAGVGKTTLCKKIVHDFQNGLWRDLFDSVVWLPLRQLRALNARNPGDLFREKYFNLTLESEKSSLASALSGRVRDGNVLFILDGLDEIVTDAQSSDNISLREFLKHLLDQKNVIITSRPSGIDTSMLKNLDLELETSGFNPNNIRDYLSIALDPDAVKVVQDFIESTCNSWDLLPLDGDSVTMTGLYQIMVDKLWRKDGERLGKKPDGVELTPPEIRRLSTNQVNRLMANEIEFLGYLAFRGLQDNQIEFKESFLLDVMEELDIHRNDNDKDFLPVHLPEMLKQTSFLHTADADVDSGDDDFNRAWYFLHLTFQEYFAATWLSRHLQANQRSSKALSMLMMTTEESEAFIQQNKYNPRYEIVWWMMAGQLEGVTLGRFFDLLQGAPRDLIGGYHQQLLAGCLKEARSRLDKEVVMTLETELMQWLDFEMALYGERECKGMLGKQSVFPEELLARCLNETKEVQMYALKAMKGRAHWTSSSVDGLIASLQDEDNDISALASEALSTQSNLPESAVKALVMAVHGERSYASYAAAKALGNQSLLTDFNISGLMSGFKFHEVESKYYLAQAISSQLKMRGPVLQGHDSEAQQAAAEVLGAQSSLPVRAILGLGTVSNNAEDLDVKISAARALRAHTKSSKLIYVRFREEKIPDLVDALKAENYRERITAAVALGINPELPEFAVTALIGVLNNTSAGVIKSAIRSLCAQSELNESAIQKLVDKSKGFNIHAQRAAAEVLCAQSPLPAFAVDTLIKALDEHLGATNIVAQVLGAQPTLNRCAILAIIRALHIKGWSAKGTNRIFEDENGNLRAFVSSVPRCKLSKPEVLSSISALQDKDKSIRRSGAEKLGTQCKLPEYAIQALIRALDDTDLDVMNSVAQALDAQASLTDSAVLSLLSTFHGKGWITARSAVMRLGLRAMLPERVVIAVINNLGDDLYGRRSEEPLPNSESPMLDAPDMALTVTPKEENREADHSASPILGAGTGSPDLSLVLVEALQDKDRRSRRLVAEKLDALDVQPTLSRSDIDDFIRNLETKKACDRISTKTTLSESPMQALYRSLPGKVQRIRPYEVCGGIDDYPVIVLDKHLHSVFKALPELSVFEIVVLYRCYFFRHGCEHSASLFFKGNRLCFYTERGYGETEPISLKNMVKIISAFRVVQKEVGIPPIRLVNY</sequence>
<dbReference type="PANTHER" id="PTHR46844:SF1">
    <property type="entry name" value="SLR5058 PROTEIN"/>
    <property type="match status" value="1"/>
</dbReference>
<dbReference type="InterPro" id="IPR011989">
    <property type="entry name" value="ARM-like"/>
</dbReference>
<dbReference type="EMBL" id="JAAAID010001331">
    <property type="protein sequence ID" value="KAG0010475.1"/>
    <property type="molecule type" value="Genomic_DNA"/>
</dbReference>